<evidence type="ECO:0000313" key="4">
    <source>
        <dbReference type="EMBL" id="MCU4739967.1"/>
    </source>
</evidence>
<evidence type="ECO:0000256" key="1">
    <source>
        <dbReference type="ARBA" id="ARBA00022729"/>
    </source>
</evidence>
<reference evidence="4" key="1">
    <citation type="submission" date="2022-09" db="EMBL/GenBank/DDBJ databases">
        <title>Enrichment on poylsaccharides allowed isolation of novel metabolic and taxonomic groups of Haloarchaea.</title>
        <authorList>
            <person name="Sorokin D.Y."/>
            <person name="Elcheninov A.G."/>
            <person name="Khizhniak T.V."/>
            <person name="Kolganova T.V."/>
            <person name="Kublanov I.V."/>
        </authorList>
    </citation>
    <scope>NUCLEOTIDE SEQUENCE</scope>
    <source>
        <strain evidence="4">AArc-xg1-1</strain>
    </source>
</reference>
<keyword evidence="3" id="KW-1133">Transmembrane helix</keyword>
<feature type="compositionally biased region" description="Acidic residues" evidence="2">
    <location>
        <begin position="62"/>
        <end position="76"/>
    </location>
</feature>
<feature type="transmembrane region" description="Helical" evidence="3">
    <location>
        <begin position="375"/>
        <end position="393"/>
    </location>
</feature>
<gene>
    <name evidence="4" type="ORF">OB960_00940</name>
</gene>
<evidence type="ECO:0000313" key="5">
    <source>
        <dbReference type="Proteomes" id="UP001321018"/>
    </source>
</evidence>
<dbReference type="Proteomes" id="UP001321018">
    <property type="component" value="Unassembled WGS sequence"/>
</dbReference>
<dbReference type="GO" id="GO:0030115">
    <property type="term" value="C:S-layer"/>
    <property type="evidence" value="ECO:0007669"/>
    <property type="project" value="UniProtKB-SubCell"/>
</dbReference>
<dbReference type="RefSeq" id="WP_338001825.1">
    <property type="nucleotide sequence ID" value="NZ_JAOPKA010000001.1"/>
</dbReference>
<organism evidence="4 5">
    <name type="scientific">Natronoglomus mannanivorans</name>
    <dbReference type="NCBI Taxonomy" id="2979990"/>
    <lineage>
        <taxon>Archaea</taxon>
        <taxon>Methanobacteriati</taxon>
        <taxon>Methanobacteriota</taxon>
        <taxon>Stenosarchaea group</taxon>
        <taxon>Halobacteria</taxon>
        <taxon>Halobacteriales</taxon>
        <taxon>Natrialbaceae</taxon>
        <taxon>Natronoglomus</taxon>
    </lineage>
</organism>
<dbReference type="NCBIfam" id="TIGR04126">
    <property type="entry name" value="PGF_CTERM"/>
    <property type="match status" value="1"/>
</dbReference>
<feature type="compositionally biased region" description="Low complexity" evidence="2">
    <location>
        <begin position="77"/>
        <end position="89"/>
    </location>
</feature>
<keyword evidence="1" id="KW-0732">Signal</keyword>
<keyword evidence="3" id="KW-0812">Transmembrane</keyword>
<feature type="compositionally biased region" description="Acidic residues" evidence="2">
    <location>
        <begin position="304"/>
        <end position="369"/>
    </location>
</feature>
<accession>A0AAP2YVY3</accession>
<dbReference type="EMBL" id="JAOPKA010000001">
    <property type="protein sequence ID" value="MCU4739967.1"/>
    <property type="molecule type" value="Genomic_DNA"/>
</dbReference>
<evidence type="ECO:0000256" key="2">
    <source>
        <dbReference type="SAM" id="MobiDB-lite"/>
    </source>
</evidence>
<dbReference type="GO" id="GO:0005886">
    <property type="term" value="C:plasma membrane"/>
    <property type="evidence" value="ECO:0007669"/>
    <property type="project" value="UniProtKB-SubCell"/>
</dbReference>
<proteinExistence type="predicted"/>
<keyword evidence="3" id="KW-0472">Membrane</keyword>
<protein>
    <submittedName>
        <fullName evidence="4">PGF-CTERM sorting domain-containing protein</fullName>
    </submittedName>
</protein>
<evidence type="ECO:0000256" key="3">
    <source>
        <dbReference type="SAM" id="Phobius"/>
    </source>
</evidence>
<dbReference type="InterPro" id="IPR026371">
    <property type="entry name" value="PGF_CTERM"/>
</dbReference>
<comment type="caution">
    <text evidence="4">The sequence shown here is derived from an EMBL/GenBank/DDBJ whole genome shotgun (WGS) entry which is preliminary data.</text>
</comment>
<feature type="region of interest" description="Disordered" evidence="2">
    <location>
        <begin position="59"/>
        <end position="100"/>
    </location>
</feature>
<dbReference type="AlphaFoldDB" id="A0AAP2YVY3"/>
<sequence length="397" mass="42435">MSNGTSRLTGRTAVLIAVGLCILVGGLATAGAAADTGSTSAPTPAVIDTADVDAIQSISVQSEDDEEDEADEESDTSSETGANANAGADADADVRNPQPPIEDEYVEEAPERGDEYFEAIAADRRWISYTNPRDRYRSPYLGEGSGKICVTLLNEEGETIVGETVPDTTVTVPTSDSIDWHSYAGPMTVDLPLTEHYERPLDSDQFGTSDLPQGDGYMDSHCIEIHGMPEDGGYVGYDEPQIDGEHADWIEVVGYIQIQDTWDTDIDPIEAAESYEEAGGGWTYAEGDSHGQVVIVLQLDPPEDAYPDVEETESETGDSTETETETETDDGSDEETETETEAETETETETETATENADDDDGDVDEDESASASQMPGFGVLVAVAALVVAVLARARR</sequence>
<name>A0AAP2YVY3_9EURY</name>
<feature type="region of interest" description="Disordered" evidence="2">
    <location>
        <begin position="304"/>
        <end position="377"/>
    </location>
</feature>